<keyword evidence="2" id="KW-1185">Reference proteome</keyword>
<evidence type="ECO:0000313" key="2">
    <source>
        <dbReference type="Proteomes" id="UP000887013"/>
    </source>
</evidence>
<proteinExistence type="predicted"/>
<gene>
    <name evidence="1" type="ORF">NPIL_10941</name>
</gene>
<organism evidence="1 2">
    <name type="scientific">Nephila pilipes</name>
    <name type="common">Giant wood spider</name>
    <name type="synonym">Nephila maculata</name>
    <dbReference type="NCBI Taxonomy" id="299642"/>
    <lineage>
        <taxon>Eukaryota</taxon>
        <taxon>Metazoa</taxon>
        <taxon>Ecdysozoa</taxon>
        <taxon>Arthropoda</taxon>
        <taxon>Chelicerata</taxon>
        <taxon>Arachnida</taxon>
        <taxon>Araneae</taxon>
        <taxon>Araneomorphae</taxon>
        <taxon>Entelegynae</taxon>
        <taxon>Araneoidea</taxon>
        <taxon>Nephilidae</taxon>
        <taxon>Nephila</taxon>
    </lineage>
</organism>
<name>A0A8X6P2W4_NEPPI</name>
<dbReference type="AlphaFoldDB" id="A0A8X6P2W4"/>
<dbReference type="Proteomes" id="UP000887013">
    <property type="component" value="Unassembled WGS sequence"/>
</dbReference>
<dbReference type="EMBL" id="BMAW01065010">
    <property type="protein sequence ID" value="GFT48429.1"/>
    <property type="molecule type" value="Genomic_DNA"/>
</dbReference>
<accession>A0A8X6P2W4</accession>
<evidence type="ECO:0000313" key="1">
    <source>
        <dbReference type="EMBL" id="GFT48429.1"/>
    </source>
</evidence>
<reference evidence="1" key="1">
    <citation type="submission" date="2020-08" db="EMBL/GenBank/DDBJ databases">
        <title>Multicomponent nature underlies the extraordinary mechanical properties of spider dragline silk.</title>
        <authorList>
            <person name="Kono N."/>
            <person name="Nakamura H."/>
            <person name="Mori M."/>
            <person name="Yoshida Y."/>
            <person name="Ohtoshi R."/>
            <person name="Malay A.D."/>
            <person name="Moran D.A.P."/>
            <person name="Tomita M."/>
            <person name="Numata K."/>
            <person name="Arakawa K."/>
        </authorList>
    </citation>
    <scope>NUCLEOTIDE SEQUENCE</scope>
</reference>
<sequence>MFTEQCIECRMPIKKGRILTMKTGLFEAVKITCLARVRFNPQINISEVANPKGEIIQEEESSIEDEILNIQTDIILKSWGLNENIWNLAEDKKYQLTN</sequence>
<protein>
    <submittedName>
        <fullName evidence="1">Uncharacterized protein</fullName>
    </submittedName>
</protein>
<comment type="caution">
    <text evidence="1">The sequence shown here is derived from an EMBL/GenBank/DDBJ whole genome shotgun (WGS) entry which is preliminary data.</text>
</comment>